<dbReference type="AlphaFoldDB" id="A0A9W8MLT9"/>
<dbReference type="OrthoDB" id="3262731at2759"/>
<organism evidence="3 4">
    <name type="scientific">Candolleomyces eurysporus</name>
    <dbReference type="NCBI Taxonomy" id="2828524"/>
    <lineage>
        <taxon>Eukaryota</taxon>
        <taxon>Fungi</taxon>
        <taxon>Dikarya</taxon>
        <taxon>Basidiomycota</taxon>
        <taxon>Agaricomycotina</taxon>
        <taxon>Agaricomycetes</taxon>
        <taxon>Agaricomycetidae</taxon>
        <taxon>Agaricales</taxon>
        <taxon>Agaricineae</taxon>
        <taxon>Psathyrellaceae</taxon>
        <taxon>Candolleomyces</taxon>
    </lineage>
</organism>
<feature type="non-terminal residue" evidence="3">
    <location>
        <position position="145"/>
    </location>
</feature>
<gene>
    <name evidence="3" type="ORF">H1R20_g352</name>
</gene>
<keyword evidence="4" id="KW-1185">Reference proteome</keyword>
<feature type="region of interest" description="Disordered" evidence="1">
    <location>
        <begin position="103"/>
        <end position="145"/>
    </location>
</feature>
<sequence length="145" mass="15421">MHFLTAAASLLLSALTFIIPVANGQPSPAASCFSCPDTDVGLNILLSFTVPDIITGAFTCVYLESGVCSYDSVTGVLVSLVIDNPLCASAAVDVCLARREERRAKALPRNPKPPSPAAYVPKPRVMQTRKTLRDEKARSRRGSSA</sequence>
<evidence type="ECO:0000256" key="1">
    <source>
        <dbReference type="SAM" id="MobiDB-lite"/>
    </source>
</evidence>
<protein>
    <recommendedName>
        <fullName evidence="5">Hydrophobin</fullName>
    </recommendedName>
</protein>
<evidence type="ECO:0000313" key="3">
    <source>
        <dbReference type="EMBL" id="KAJ2936755.1"/>
    </source>
</evidence>
<feature type="chain" id="PRO_5040740431" description="Hydrophobin" evidence="2">
    <location>
        <begin position="25"/>
        <end position="145"/>
    </location>
</feature>
<evidence type="ECO:0000313" key="4">
    <source>
        <dbReference type="Proteomes" id="UP001140091"/>
    </source>
</evidence>
<accession>A0A9W8MLT9</accession>
<feature type="signal peptide" evidence="2">
    <location>
        <begin position="1"/>
        <end position="24"/>
    </location>
</feature>
<evidence type="ECO:0000256" key="2">
    <source>
        <dbReference type="SAM" id="SignalP"/>
    </source>
</evidence>
<dbReference type="Proteomes" id="UP001140091">
    <property type="component" value="Unassembled WGS sequence"/>
</dbReference>
<name>A0A9W8MLT9_9AGAR</name>
<dbReference type="EMBL" id="JANBPK010000020">
    <property type="protein sequence ID" value="KAJ2936755.1"/>
    <property type="molecule type" value="Genomic_DNA"/>
</dbReference>
<evidence type="ECO:0008006" key="5">
    <source>
        <dbReference type="Google" id="ProtNLM"/>
    </source>
</evidence>
<keyword evidence="2" id="KW-0732">Signal</keyword>
<comment type="caution">
    <text evidence="3">The sequence shown here is derived from an EMBL/GenBank/DDBJ whole genome shotgun (WGS) entry which is preliminary data.</text>
</comment>
<proteinExistence type="predicted"/>
<reference evidence="3" key="1">
    <citation type="submission" date="2022-06" db="EMBL/GenBank/DDBJ databases">
        <title>Genome Sequence of Candolleomyces eurysporus.</title>
        <authorList>
            <person name="Buettner E."/>
        </authorList>
    </citation>
    <scope>NUCLEOTIDE SEQUENCE</scope>
    <source>
        <strain evidence="3">VTCC 930004</strain>
    </source>
</reference>